<organism evidence="2">
    <name type="scientific">Oryza meridionalis</name>
    <dbReference type="NCBI Taxonomy" id="40149"/>
    <lineage>
        <taxon>Eukaryota</taxon>
        <taxon>Viridiplantae</taxon>
        <taxon>Streptophyta</taxon>
        <taxon>Embryophyta</taxon>
        <taxon>Tracheophyta</taxon>
        <taxon>Spermatophyta</taxon>
        <taxon>Magnoliopsida</taxon>
        <taxon>Liliopsida</taxon>
        <taxon>Poales</taxon>
        <taxon>Poaceae</taxon>
        <taxon>BOP clade</taxon>
        <taxon>Oryzoideae</taxon>
        <taxon>Oryzeae</taxon>
        <taxon>Oryzinae</taxon>
        <taxon>Oryza</taxon>
    </lineage>
</organism>
<feature type="compositionally biased region" description="Basic residues" evidence="1">
    <location>
        <begin position="100"/>
        <end position="111"/>
    </location>
</feature>
<dbReference type="Proteomes" id="UP000008021">
    <property type="component" value="Chromosome 7"/>
</dbReference>
<keyword evidence="3" id="KW-1185">Reference proteome</keyword>
<protein>
    <submittedName>
        <fullName evidence="2">Uncharacterized protein</fullName>
    </submittedName>
</protein>
<feature type="compositionally biased region" description="Acidic residues" evidence="1">
    <location>
        <begin position="134"/>
        <end position="143"/>
    </location>
</feature>
<feature type="compositionally biased region" description="Pro residues" evidence="1">
    <location>
        <begin position="66"/>
        <end position="75"/>
    </location>
</feature>
<dbReference type="EnsemblPlants" id="OMERI07G08980.1">
    <property type="protein sequence ID" value="OMERI07G08980.1"/>
    <property type="gene ID" value="OMERI07G08980"/>
</dbReference>
<name>A0A0E0EA91_9ORYZ</name>
<accession>A0A0E0EA91</accession>
<evidence type="ECO:0000313" key="2">
    <source>
        <dbReference type="EnsemblPlants" id="OMERI07G08980.1"/>
    </source>
</evidence>
<feature type="compositionally biased region" description="Pro residues" evidence="1">
    <location>
        <begin position="184"/>
        <end position="198"/>
    </location>
</feature>
<evidence type="ECO:0000256" key="1">
    <source>
        <dbReference type="SAM" id="MobiDB-lite"/>
    </source>
</evidence>
<reference evidence="2" key="2">
    <citation type="submission" date="2018-05" db="EMBL/GenBank/DDBJ databases">
        <title>OmerRS3 (Oryza meridionalis Reference Sequence Version 3).</title>
        <authorList>
            <person name="Zhang J."/>
            <person name="Kudrna D."/>
            <person name="Lee S."/>
            <person name="Talag J."/>
            <person name="Welchert J."/>
            <person name="Wing R.A."/>
        </authorList>
    </citation>
    <scope>NUCLEOTIDE SEQUENCE [LARGE SCALE GENOMIC DNA]</scope>
    <source>
        <strain evidence="2">cv. OR44</strain>
    </source>
</reference>
<proteinExistence type="predicted"/>
<reference evidence="2" key="1">
    <citation type="submission" date="2015-04" db="UniProtKB">
        <authorList>
            <consortium name="EnsemblPlants"/>
        </authorList>
    </citation>
    <scope>IDENTIFICATION</scope>
</reference>
<feature type="region of interest" description="Disordered" evidence="1">
    <location>
        <begin position="42"/>
        <end position="149"/>
    </location>
</feature>
<dbReference type="HOGENOM" id="CLU_925525_0_0_1"/>
<dbReference type="Gramene" id="OMERI07G08980.1">
    <property type="protein sequence ID" value="OMERI07G08980.1"/>
    <property type="gene ID" value="OMERI07G08980"/>
</dbReference>
<feature type="region of interest" description="Disordered" evidence="1">
    <location>
        <begin position="179"/>
        <end position="210"/>
    </location>
</feature>
<evidence type="ECO:0000313" key="3">
    <source>
        <dbReference type="Proteomes" id="UP000008021"/>
    </source>
</evidence>
<dbReference type="AlphaFoldDB" id="A0A0E0EA91"/>
<sequence>MASLKCHFQPMPNRCFAILAISQDFHHFSHFNGPKYPPLSCRFSPSPPANKRGGVVRGGARRVAPPRFPTVPPPLLSSCAAASPRQPRRCLSQPAVPPSRRPRHRTGRPRGIHGGEDPSGRRSRRRGGVGGWEGGEDDREEEEGRGCGGHGRCGWRRLAAYQPPPPTPLPPCRLLSHQLRRRCSPPPPPPGPVTPLSPSPSDREAAEKVGEADEAIVGAQHRDVQALGVHATSVVGGFLFLLGLHHGELSVAIRGRTKGILGSPGEKSGGNGMKWRKWQNKCKPSLNNGILTTPFHGMALW</sequence>
<feature type="compositionally biased region" description="Basic and acidic residues" evidence="1">
    <location>
        <begin position="201"/>
        <end position="210"/>
    </location>
</feature>